<dbReference type="InterPro" id="IPR004305">
    <property type="entry name" value="Thiaminase-2/PQQC"/>
</dbReference>
<dbReference type="GO" id="GO:0050334">
    <property type="term" value="F:thiaminase activity"/>
    <property type="evidence" value="ECO:0007669"/>
    <property type="project" value="UniProtKB-EC"/>
</dbReference>
<dbReference type="NCBIfam" id="TIGR04306">
    <property type="entry name" value="salvage_TenA"/>
    <property type="match status" value="1"/>
</dbReference>
<gene>
    <name evidence="3" type="primary">tenA</name>
    <name evidence="3" type="ORF">DC083_02295</name>
</gene>
<dbReference type="CDD" id="cd19366">
    <property type="entry name" value="TenA_C_BhTenA-like"/>
    <property type="match status" value="1"/>
</dbReference>
<dbReference type="GO" id="GO:0009229">
    <property type="term" value="P:thiamine diphosphate biosynthetic process"/>
    <property type="evidence" value="ECO:0007669"/>
    <property type="project" value="UniProtKB-UniPathway"/>
</dbReference>
<dbReference type="AlphaFoldDB" id="A0A2U2AHA2"/>
<reference evidence="4" key="1">
    <citation type="submission" date="2018-05" db="EMBL/GenBank/DDBJ databases">
        <title>Ignatzschineria dubaiensis sp. nov., isolated from necrotic foot tissues of dromedaries (Camelus dromedarius) and associated maggots in Dubai, United Arab Emirates.</title>
        <authorList>
            <person name="Tsang C.C."/>
            <person name="Tang J.Y.M."/>
            <person name="Fong J.Y.H."/>
            <person name="Kinne J."/>
            <person name="Lee H.H."/>
            <person name="Joseph M."/>
            <person name="Jose S."/>
            <person name="Schuster R.K."/>
            <person name="Tang Y."/>
            <person name="Sivakumar S."/>
            <person name="Chen J.H.K."/>
            <person name="Teng J.L.L."/>
            <person name="Lau S.K.P."/>
            <person name="Wernery U."/>
            <person name="Woo P.C.Y."/>
        </authorList>
    </citation>
    <scope>NUCLEOTIDE SEQUENCE [LARGE SCALE GENOMIC DNA]</scope>
    <source>
        <strain evidence="4">KCTC 22644</strain>
    </source>
</reference>
<sequence length="227" mass="26316">MSQTFCDRLFTHVEPLWQRYLEHPFVKGIGLGTLDQAKFRHYMCQDYYYLIEYSRLFALGAAKADNLETMTLFGNLLSGTMNFEMDLHRQYAAQFGITAEALENTKPAAVTTAYTSYMLQEAYRGNVEHTAVAVLACAWSYNYIGKILATWNGALEHPFYGNWVQTYSSQEFTDLAETCIQLVNRLTEGLPERKLQELEEIFLNTSRFEYQFWDMADNQSMWDGINN</sequence>
<dbReference type="OrthoDB" id="34166at2"/>
<evidence type="ECO:0000313" key="3">
    <source>
        <dbReference type="EMBL" id="PWD82035.1"/>
    </source>
</evidence>
<dbReference type="GO" id="GO:0009228">
    <property type="term" value="P:thiamine biosynthetic process"/>
    <property type="evidence" value="ECO:0007669"/>
    <property type="project" value="UniProtKB-KW"/>
</dbReference>
<keyword evidence="1" id="KW-0378">Hydrolase</keyword>
<comment type="caution">
    <text evidence="3">The sequence shown here is derived from an EMBL/GenBank/DDBJ whole genome shotgun (WGS) entry which is preliminary data.</text>
</comment>
<dbReference type="PANTHER" id="PTHR43198">
    <property type="entry name" value="BIFUNCTIONAL TH2 PROTEIN"/>
    <property type="match status" value="1"/>
</dbReference>
<dbReference type="EC" id="3.5.99.2" evidence="1"/>
<feature type="domain" description="Thiaminase-2/PQQC" evidence="2">
    <location>
        <begin position="13"/>
        <end position="216"/>
    </location>
</feature>
<dbReference type="Pfam" id="PF03070">
    <property type="entry name" value="TENA_THI-4"/>
    <property type="match status" value="1"/>
</dbReference>
<proteinExistence type="inferred from homology"/>
<dbReference type="InterPro" id="IPR016084">
    <property type="entry name" value="Haem_Oase-like_multi-hlx"/>
</dbReference>
<comment type="catalytic activity">
    <reaction evidence="1">
        <text>4-amino-5-aminomethyl-2-methylpyrimidine + H2O = 4-amino-5-hydroxymethyl-2-methylpyrimidine + NH4(+)</text>
        <dbReference type="Rhea" id="RHEA:31799"/>
        <dbReference type="ChEBI" id="CHEBI:15377"/>
        <dbReference type="ChEBI" id="CHEBI:16892"/>
        <dbReference type="ChEBI" id="CHEBI:28938"/>
        <dbReference type="ChEBI" id="CHEBI:63416"/>
        <dbReference type="EC" id="3.5.99.2"/>
    </reaction>
</comment>
<dbReference type="InterPro" id="IPR027574">
    <property type="entry name" value="Thiaminase_II"/>
</dbReference>
<dbReference type="RefSeq" id="WP_109188635.1">
    <property type="nucleotide sequence ID" value="NZ_BMYA01000001.1"/>
</dbReference>
<keyword evidence="1" id="KW-0784">Thiamine biosynthesis</keyword>
<keyword evidence="4" id="KW-1185">Reference proteome</keyword>
<dbReference type="GO" id="GO:0005829">
    <property type="term" value="C:cytosol"/>
    <property type="evidence" value="ECO:0007669"/>
    <property type="project" value="TreeGrafter"/>
</dbReference>
<dbReference type="EMBL" id="QEWQ01000001">
    <property type="protein sequence ID" value="PWD82035.1"/>
    <property type="molecule type" value="Genomic_DNA"/>
</dbReference>
<dbReference type="SUPFAM" id="SSF48613">
    <property type="entry name" value="Heme oxygenase-like"/>
    <property type="match status" value="1"/>
</dbReference>
<evidence type="ECO:0000313" key="4">
    <source>
        <dbReference type="Proteomes" id="UP000245020"/>
    </source>
</evidence>
<dbReference type="InterPro" id="IPR050967">
    <property type="entry name" value="Thiamine_Salvage_TenA"/>
</dbReference>
<evidence type="ECO:0000259" key="2">
    <source>
        <dbReference type="Pfam" id="PF03070"/>
    </source>
</evidence>
<accession>A0A2U2AHA2</accession>
<comment type="similarity">
    <text evidence="1">Belongs to the TenA family.</text>
</comment>
<comment type="pathway">
    <text evidence="1">Cofactor biosynthesis; thiamine diphosphate biosynthesis.</text>
</comment>
<comment type="function">
    <text evidence="1">Catalyzes an amino-pyrimidine hydrolysis reaction at the C5' of the pyrimidine moiety of thiamine compounds, a reaction that is part of a thiamine salvage pathway.</text>
</comment>
<protein>
    <recommendedName>
        <fullName evidence="1">Aminopyrimidine aminohydrolase</fullName>
        <ecNumber evidence="1">3.5.99.2</ecNumber>
    </recommendedName>
</protein>
<organism evidence="3 4">
    <name type="scientific">Ignatzschineria ureiclastica</name>
    <dbReference type="NCBI Taxonomy" id="472582"/>
    <lineage>
        <taxon>Bacteria</taxon>
        <taxon>Pseudomonadati</taxon>
        <taxon>Pseudomonadota</taxon>
        <taxon>Gammaproteobacteria</taxon>
        <taxon>Cardiobacteriales</taxon>
        <taxon>Ignatzschineriaceae</taxon>
        <taxon>Ignatzschineria</taxon>
    </lineage>
</organism>
<dbReference type="Proteomes" id="UP000245020">
    <property type="component" value="Unassembled WGS sequence"/>
</dbReference>
<dbReference type="Gene3D" id="1.20.910.10">
    <property type="entry name" value="Heme oxygenase-like"/>
    <property type="match status" value="1"/>
</dbReference>
<dbReference type="PANTHER" id="PTHR43198:SF2">
    <property type="entry name" value="SI:CH1073-67J19.1-RELATED"/>
    <property type="match status" value="1"/>
</dbReference>
<dbReference type="UniPathway" id="UPA00060"/>
<name>A0A2U2AHA2_9GAMM</name>
<comment type="catalytic activity">
    <reaction evidence="1">
        <text>thiamine + H2O = 5-(2-hydroxyethyl)-4-methylthiazole + 4-amino-5-hydroxymethyl-2-methylpyrimidine + H(+)</text>
        <dbReference type="Rhea" id="RHEA:17509"/>
        <dbReference type="ChEBI" id="CHEBI:15377"/>
        <dbReference type="ChEBI" id="CHEBI:15378"/>
        <dbReference type="ChEBI" id="CHEBI:16892"/>
        <dbReference type="ChEBI" id="CHEBI:17957"/>
        <dbReference type="ChEBI" id="CHEBI:18385"/>
        <dbReference type="EC" id="3.5.99.2"/>
    </reaction>
</comment>
<evidence type="ECO:0000256" key="1">
    <source>
        <dbReference type="RuleBase" id="RU363093"/>
    </source>
</evidence>